<evidence type="ECO:0000256" key="5">
    <source>
        <dbReference type="ARBA" id="ARBA00022763"/>
    </source>
</evidence>
<evidence type="ECO:0000256" key="10">
    <source>
        <dbReference type="ARBA" id="ARBA00023204"/>
    </source>
</evidence>
<dbReference type="PANTHER" id="PTHR22993:SF9">
    <property type="entry name" value="FORMAMIDOPYRIMIDINE-DNA GLYCOSYLASE"/>
    <property type="match status" value="1"/>
</dbReference>
<evidence type="ECO:0000256" key="1">
    <source>
        <dbReference type="ARBA" id="ARBA00001668"/>
    </source>
</evidence>
<sequence length="283" mass="31545">MPELPEVETIMQGLVPVLKGKTITHIAINRPDLRKPFPPGLKETLEKHSVIQLRRRAKYILIDFSSGHSLLIHLGMSGRIFIDHPPLPPSLRKHEHFSLTTQDGLKIALIDPRRFGLVTFFATEKEKTFPLLAHLGLEPLEPEALKTEILAAKINHKRSPIKSILLDQRIIAGLGNIYVCEALFRASIHPERSASSLKETEIEALCNVIPVILREALAAGGSSLRDYVKTDGQKGGFQTLHQVYGKEGEQCPSCPGLPSCEGIKRLLQSGRSSFYCPYHQKLF</sequence>
<dbReference type="EC" id="3.2.2.23" evidence="15"/>
<dbReference type="SUPFAM" id="SSF57716">
    <property type="entry name" value="Glucocorticoid receptor-like (DNA-binding domain)"/>
    <property type="match status" value="1"/>
</dbReference>
<dbReference type="Pfam" id="PF01149">
    <property type="entry name" value="Fapy_DNA_glyco"/>
    <property type="match status" value="1"/>
</dbReference>
<evidence type="ECO:0000256" key="6">
    <source>
        <dbReference type="ARBA" id="ARBA00022771"/>
    </source>
</evidence>
<dbReference type="SUPFAM" id="SSF81624">
    <property type="entry name" value="N-terminal domain of MutM-like DNA repair proteins"/>
    <property type="match status" value="1"/>
</dbReference>
<accession>A0A6P1NL22</accession>
<dbReference type="GO" id="GO:0034039">
    <property type="term" value="F:8-oxo-7,8-dihydroguanine DNA N-glycosylase activity"/>
    <property type="evidence" value="ECO:0007669"/>
    <property type="project" value="TreeGrafter"/>
</dbReference>
<protein>
    <recommendedName>
        <fullName evidence="15">Formamidopyrimidine-DNA glycosylase</fullName>
        <shortName evidence="15">Fapy-DNA glycosylase</shortName>
        <ecNumber evidence="15">3.2.2.23</ecNumber>
    </recommendedName>
    <alternativeName>
        <fullName evidence="15">DNA-(apurinic or apyrimidinic site) lyase MutM</fullName>
        <shortName evidence="15">AP lyase MutM</shortName>
        <ecNumber evidence="15">4.2.99.18</ecNumber>
    </alternativeName>
</protein>
<dbReference type="FunFam" id="1.10.8.50:FF:000003">
    <property type="entry name" value="Formamidopyrimidine-DNA glycosylase"/>
    <property type="match status" value="1"/>
</dbReference>
<evidence type="ECO:0000256" key="8">
    <source>
        <dbReference type="ARBA" id="ARBA00022833"/>
    </source>
</evidence>
<evidence type="ECO:0000256" key="15">
    <source>
        <dbReference type="HAMAP-Rule" id="MF_00103"/>
    </source>
</evidence>
<feature type="domain" description="Formamidopyrimidine-DNA glycosylase catalytic" evidence="17">
    <location>
        <begin position="2"/>
        <end position="116"/>
    </location>
</feature>
<dbReference type="NCBIfam" id="NF002211">
    <property type="entry name" value="PRK01103.1"/>
    <property type="match status" value="1"/>
</dbReference>
<feature type="active site" description="Proton donor; for beta-elimination activity" evidence="15">
    <location>
        <position position="58"/>
    </location>
</feature>
<keyword evidence="19" id="KW-1185">Reference proteome</keyword>
<evidence type="ECO:0000256" key="3">
    <source>
        <dbReference type="ARBA" id="ARBA00011245"/>
    </source>
</evidence>
<keyword evidence="11 15" id="KW-0456">Lyase</keyword>
<dbReference type="EMBL" id="CP047652">
    <property type="protein sequence ID" value="QHI95571.1"/>
    <property type="molecule type" value="Genomic_DNA"/>
</dbReference>
<dbReference type="Pfam" id="PF06831">
    <property type="entry name" value="H2TH"/>
    <property type="match status" value="1"/>
</dbReference>
<dbReference type="HAMAP" id="MF_00103">
    <property type="entry name" value="Fapy_DNA_glycosyl"/>
    <property type="match status" value="1"/>
</dbReference>
<evidence type="ECO:0000256" key="14">
    <source>
        <dbReference type="ARBA" id="ARBA00044632"/>
    </source>
</evidence>
<dbReference type="RefSeq" id="WP_160618648.1">
    <property type="nucleotide sequence ID" value="NZ_CP047652.1"/>
</dbReference>
<keyword evidence="7 15" id="KW-0378">Hydrolase</keyword>
<keyword evidence="10 15" id="KW-0234">DNA repair</keyword>
<dbReference type="SMART" id="SM01232">
    <property type="entry name" value="H2TH"/>
    <property type="match status" value="1"/>
</dbReference>
<dbReference type="AlphaFoldDB" id="A0A6P1NL22"/>
<dbReference type="PROSITE" id="PS51066">
    <property type="entry name" value="ZF_FPG_2"/>
    <property type="match status" value="1"/>
</dbReference>
<keyword evidence="12 15" id="KW-0511">Multifunctional enzyme</keyword>
<dbReference type="EC" id="4.2.99.18" evidence="15"/>
<dbReference type="NCBIfam" id="TIGR00577">
    <property type="entry name" value="fpg"/>
    <property type="match status" value="1"/>
</dbReference>
<dbReference type="GO" id="GO:0003684">
    <property type="term" value="F:damaged DNA binding"/>
    <property type="evidence" value="ECO:0007669"/>
    <property type="project" value="InterPro"/>
</dbReference>
<keyword evidence="13 15" id="KW-0326">Glycosidase</keyword>
<evidence type="ECO:0000256" key="2">
    <source>
        <dbReference type="ARBA" id="ARBA00009409"/>
    </source>
</evidence>
<gene>
    <name evidence="15 18" type="primary">mutM</name>
    <name evidence="15" type="synonym">fpg</name>
    <name evidence="18" type="ORF">GT348_04180</name>
</gene>
<dbReference type="InterPro" id="IPR035937">
    <property type="entry name" value="FPG_N"/>
</dbReference>
<evidence type="ECO:0000256" key="9">
    <source>
        <dbReference type="ARBA" id="ARBA00023125"/>
    </source>
</evidence>
<dbReference type="InterPro" id="IPR000214">
    <property type="entry name" value="Znf_DNA_glyclase/AP_lyase"/>
</dbReference>
<evidence type="ECO:0000313" key="19">
    <source>
        <dbReference type="Proteomes" id="UP000463975"/>
    </source>
</evidence>
<dbReference type="KEGG" id="bomb:GT348_04180"/>
<dbReference type="PROSITE" id="PS51068">
    <property type="entry name" value="FPG_CAT"/>
    <property type="match status" value="1"/>
</dbReference>
<proteinExistence type="inferred from homology"/>
<feature type="active site" description="Proton donor" evidence="15">
    <location>
        <position position="3"/>
    </location>
</feature>
<keyword evidence="6 15" id="KW-0863">Zinc-finger</keyword>
<dbReference type="InterPro" id="IPR012319">
    <property type="entry name" value="FPG_cat"/>
</dbReference>
<evidence type="ECO:0000259" key="17">
    <source>
        <dbReference type="PROSITE" id="PS51068"/>
    </source>
</evidence>
<keyword evidence="9 15" id="KW-0238">DNA-binding</keyword>
<feature type="active site" description="Proton donor; for delta-elimination activity" evidence="15">
    <location>
        <position position="271"/>
    </location>
</feature>
<dbReference type="InterPro" id="IPR020629">
    <property type="entry name" value="FPG_Glyclase"/>
</dbReference>
<evidence type="ECO:0000256" key="12">
    <source>
        <dbReference type="ARBA" id="ARBA00023268"/>
    </source>
</evidence>
<comment type="cofactor">
    <cofactor evidence="15">
        <name>Zn(2+)</name>
        <dbReference type="ChEBI" id="CHEBI:29105"/>
    </cofactor>
    <text evidence="15">Binds 1 zinc ion per subunit.</text>
</comment>
<evidence type="ECO:0000256" key="4">
    <source>
        <dbReference type="ARBA" id="ARBA00022723"/>
    </source>
</evidence>
<name>A0A6P1NL22_9PROT</name>
<evidence type="ECO:0000313" key="18">
    <source>
        <dbReference type="EMBL" id="QHI95571.1"/>
    </source>
</evidence>
<dbReference type="InterPro" id="IPR015886">
    <property type="entry name" value="H2TH_FPG"/>
</dbReference>
<comment type="catalytic activity">
    <reaction evidence="14 15">
        <text>2'-deoxyribonucleotide-(2'-deoxyribose 5'-phosphate)-2'-deoxyribonucleotide-DNA = a 3'-end 2'-deoxyribonucleotide-(2,3-dehydro-2,3-deoxyribose 5'-phosphate)-DNA + a 5'-end 5'-phospho-2'-deoxyribonucleoside-DNA + H(+)</text>
        <dbReference type="Rhea" id="RHEA:66592"/>
        <dbReference type="Rhea" id="RHEA-COMP:13180"/>
        <dbReference type="Rhea" id="RHEA-COMP:16897"/>
        <dbReference type="Rhea" id="RHEA-COMP:17067"/>
        <dbReference type="ChEBI" id="CHEBI:15378"/>
        <dbReference type="ChEBI" id="CHEBI:136412"/>
        <dbReference type="ChEBI" id="CHEBI:157695"/>
        <dbReference type="ChEBI" id="CHEBI:167181"/>
        <dbReference type="EC" id="4.2.99.18"/>
    </reaction>
</comment>
<dbReference type="GO" id="GO:0008270">
    <property type="term" value="F:zinc ion binding"/>
    <property type="evidence" value="ECO:0007669"/>
    <property type="project" value="UniProtKB-UniRule"/>
</dbReference>
<evidence type="ECO:0000259" key="16">
    <source>
        <dbReference type="PROSITE" id="PS51066"/>
    </source>
</evidence>
<dbReference type="GO" id="GO:0006284">
    <property type="term" value="P:base-excision repair"/>
    <property type="evidence" value="ECO:0007669"/>
    <property type="project" value="InterPro"/>
</dbReference>
<organism evidence="18 19">
    <name type="scientific">Aristophania vespae</name>
    <dbReference type="NCBI Taxonomy" id="2697033"/>
    <lineage>
        <taxon>Bacteria</taxon>
        <taxon>Pseudomonadati</taxon>
        <taxon>Pseudomonadota</taxon>
        <taxon>Alphaproteobacteria</taxon>
        <taxon>Acetobacterales</taxon>
        <taxon>Acetobacteraceae</taxon>
        <taxon>Aristophania</taxon>
    </lineage>
</organism>
<comment type="function">
    <text evidence="15">Involved in base excision repair of DNA damaged by oxidation or by mutagenic agents. Acts as DNA glycosylase that recognizes and removes damaged bases. Has a preference for oxidized purines, such as 7,8-dihydro-8-oxoguanine (8-oxoG). Has AP (apurinic/apyrimidinic) lyase activity and introduces nicks in the DNA strand. Cleaves the DNA backbone by beta-delta elimination to generate a single-strand break at the site of the removed base with both 3'- and 5'-phosphates.</text>
</comment>
<reference evidence="18 19" key="1">
    <citation type="submission" date="2020-01" db="EMBL/GenBank/DDBJ databases">
        <title>Genome sequencing of strain KACC 21507.</title>
        <authorList>
            <person name="Heo J."/>
            <person name="Kim S.-J."/>
            <person name="Kim J.-S."/>
            <person name="Hong S.-B."/>
            <person name="Kwon S.-W."/>
        </authorList>
    </citation>
    <scope>NUCLEOTIDE SEQUENCE [LARGE SCALE GENOMIC DNA]</scope>
    <source>
        <strain evidence="18 19">KACC 21507</strain>
    </source>
</reference>
<dbReference type="Gene3D" id="3.20.190.10">
    <property type="entry name" value="MutM-like, N-terminal"/>
    <property type="match status" value="1"/>
</dbReference>
<evidence type="ECO:0000256" key="13">
    <source>
        <dbReference type="ARBA" id="ARBA00023295"/>
    </source>
</evidence>
<feature type="binding site" evidence="15">
    <location>
        <position position="94"/>
    </location>
    <ligand>
        <name>DNA</name>
        <dbReference type="ChEBI" id="CHEBI:16991"/>
    </ligand>
</feature>
<comment type="similarity">
    <text evidence="2 15">Belongs to the FPG family.</text>
</comment>
<keyword evidence="8 15" id="KW-0862">Zinc</keyword>
<dbReference type="Proteomes" id="UP000463975">
    <property type="component" value="Chromosome"/>
</dbReference>
<dbReference type="InterPro" id="IPR010979">
    <property type="entry name" value="Ribosomal_uS13-like_H2TH"/>
</dbReference>
<feature type="active site" description="Schiff-base intermediate with DNA" evidence="15">
    <location>
        <position position="2"/>
    </location>
</feature>
<feature type="binding site" evidence="15">
    <location>
        <position position="113"/>
    </location>
    <ligand>
        <name>DNA</name>
        <dbReference type="ChEBI" id="CHEBI:16991"/>
    </ligand>
</feature>
<dbReference type="Gene3D" id="1.10.8.50">
    <property type="match status" value="1"/>
</dbReference>
<evidence type="ECO:0000256" key="11">
    <source>
        <dbReference type="ARBA" id="ARBA00023239"/>
    </source>
</evidence>
<feature type="binding site" evidence="15">
    <location>
        <position position="157"/>
    </location>
    <ligand>
        <name>DNA</name>
        <dbReference type="ChEBI" id="CHEBI:16991"/>
    </ligand>
</feature>
<keyword evidence="5 15" id="KW-0227">DNA damage</keyword>
<comment type="subunit">
    <text evidence="3 15">Monomer.</text>
</comment>
<feature type="domain" description="FPG-type" evidence="16">
    <location>
        <begin position="242"/>
        <end position="281"/>
    </location>
</feature>
<keyword evidence="4 15" id="KW-0479">Metal-binding</keyword>
<dbReference type="CDD" id="cd08966">
    <property type="entry name" value="EcFpg-like_N"/>
    <property type="match status" value="1"/>
</dbReference>
<dbReference type="SUPFAM" id="SSF46946">
    <property type="entry name" value="S13-like H2TH domain"/>
    <property type="match status" value="1"/>
</dbReference>
<evidence type="ECO:0000256" key="7">
    <source>
        <dbReference type="ARBA" id="ARBA00022801"/>
    </source>
</evidence>
<dbReference type="PANTHER" id="PTHR22993">
    <property type="entry name" value="FORMAMIDOPYRIMIDINE-DNA GLYCOSYLASE"/>
    <property type="match status" value="1"/>
</dbReference>
<dbReference type="GO" id="GO:0140078">
    <property type="term" value="F:class I DNA-(apurinic or apyrimidinic site) endonuclease activity"/>
    <property type="evidence" value="ECO:0007669"/>
    <property type="project" value="UniProtKB-EC"/>
</dbReference>
<comment type="catalytic activity">
    <reaction evidence="1 15">
        <text>Hydrolysis of DNA containing ring-opened 7-methylguanine residues, releasing 2,6-diamino-4-hydroxy-5-(N-methyl)formamidopyrimidine.</text>
        <dbReference type="EC" id="3.2.2.23"/>
    </reaction>
</comment>
<dbReference type="SMART" id="SM00898">
    <property type="entry name" value="Fapy_DNA_glyco"/>
    <property type="match status" value="1"/>
</dbReference>